<dbReference type="EMBL" id="QGKW02000717">
    <property type="protein sequence ID" value="KAF2599056.1"/>
    <property type="molecule type" value="Genomic_DNA"/>
</dbReference>
<evidence type="ECO:0000313" key="4">
    <source>
        <dbReference type="Proteomes" id="UP000712600"/>
    </source>
</evidence>
<organism evidence="3 4">
    <name type="scientific">Brassica cretica</name>
    <name type="common">Mustard</name>
    <dbReference type="NCBI Taxonomy" id="69181"/>
    <lineage>
        <taxon>Eukaryota</taxon>
        <taxon>Viridiplantae</taxon>
        <taxon>Streptophyta</taxon>
        <taxon>Embryophyta</taxon>
        <taxon>Tracheophyta</taxon>
        <taxon>Spermatophyta</taxon>
        <taxon>Magnoliopsida</taxon>
        <taxon>eudicotyledons</taxon>
        <taxon>Gunneridae</taxon>
        <taxon>Pentapetalae</taxon>
        <taxon>rosids</taxon>
        <taxon>malvids</taxon>
        <taxon>Brassicales</taxon>
        <taxon>Brassicaceae</taxon>
        <taxon>Brassiceae</taxon>
        <taxon>Brassica</taxon>
    </lineage>
</organism>
<dbReference type="Proteomes" id="UP000712281">
    <property type="component" value="Unassembled WGS sequence"/>
</dbReference>
<reference evidence="3" key="2">
    <citation type="submission" date="2019-12" db="EMBL/GenBank/DDBJ databases">
        <title>Genome sequencing and annotation of Brassica cretica.</title>
        <authorList>
            <person name="Studholme D.J."/>
            <person name="Sarris P."/>
        </authorList>
    </citation>
    <scope>NUCLEOTIDE SEQUENCE</scope>
    <source>
        <strain evidence="3">PFS-109/04</strain>
        <tissue evidence="3">Leaf</tissue>
    </source>
</reference>
<proteinExistence type="predicted"/>
<name>A0A8S9QGD3_BRACR</name>
<dbReference type="EMBL" id="QGKX02001290">
    <property type="protein sequence ID" value="KAF3541689.1"/>
    <property type="molecule type" value="Genomic_DNA"/>
</dbReference>
<accession>A0A8S9QGD3</accession>
<feature type="compositionally biased region" description="Pro residues" evidence="1">
    <location>
        <begin position="1"/>
        <end position="10"/>
    </location>
</feature>
<dbReference type="Proteomes" id="UP000712600">
    <property type="component" value="Unassembled WGS sequence"/>
</dbReference>
<feature type="region of interest" description="Disordered" evidence="1">
    <location>
        <begin position="37"/>
        <end position="64"/>
    </location>
</feature>
<gene>
    <name evidence="2" type="ORF">F2Q68_00011310</name>
    <name evidence="3" type="ORF">F2Q69_00024278</name>
</gene>
<protein>
    <submittedName>
        <fullName evidence="3">Uncharacterized protein</fullName>
    </submittedName>
</protein>
<dbReference type="AlphaFoldDB" id="A0A8S9QGD3"/>
<evidence type="ECO:0000313" key="2">
    <source>
        <dbReference type="EMBL" id="KAF2599056.1"/>
    </source>
</evidence>
<comment type="caution">
    <text evidence="3">The sequence shown here is derived from an EMBL/GenBank/DDBJ whole genome shotgun (WGS) entry which is preliminary data.</text>
</comment>
<reference evidence="2" key="1">
    <citation type="submission" date="2019-12" db="EMBL/GenBank/DDBJ databases">
        <title>Genome sequencing and annotation of Brassica cretica.</title>
        <authorList>
            <person name="Studholme D.J."/>
            <person name="Sarris P.F."/>
        </authorList>
    </citation>
    <scope>NUCLEOTIDE SEQUENCE</scope>
    <source>
        <strain evidence="2">PFS-001/15</strain>
        <tissue evidence="2">Leaf</tissue>
    </source>
</reference>
<feature type="region of interest" description="Disordered" evidence="1">
    <location>
        <begin position="1"/>
        <end position="20"/>
    </location>
</feature>
<evidence type="ECO:0000256" key="1">
    <source>
        <dbReference type="SAM" id="MobiDB-lite"/>
    </source>
</evidence>
<sequence length="64" mass="6852">MKTAEAPPPQHSGGPGGSSSTGYFYWSSSARCSVLANSEPEPPRIKSTVKRKLHAASQVREGMY</sequence>
<evidence type="ECO:0000313" key="3">
    <source>
        <dbReference type="EMBL" id="KAF3541689.1"/>
    </source>
</evidence>